<proteinExistence type="predicted"/>
<reference evidence="3" key="2">
    <citation type="submission" date="2017-01" db="EMBL/GenBank/DDBJ databases">
        <authorList>
            <person name="Wang Y."/>
            <person name="White M."/>
            <person name="Kvist S."/>
            <person name="Moncalvo J.-M."/>
        </authorList>
    </citation>
    <scope>NUCLEOTIDE SEQUENCE [LARGE SCALE GENOMIC DNA]</scope>
    <source>
        <strain evidence="3">COL-18-3</strain>
    </source>
</reference>
<sequence>MTVIGSGQNVLVGTHASDFLDSHNIHIRKAAASSPLERTIDAEYTILDRDDHVVGYIQDVLPRSFYSKIRGYDDGVSYIVKDVHGENVLSITNSVPGKNERLVIKGFQGTKKAKTIGYCYQPPGLSNHSIKLSLAVNMEDFGRIKPKTGTSGIIAITNEENERDVLATLSIKKKVSGDEKSTANEAQNDIEIVFCDEKQQSCSNPDSEQNVPKLGTKLSLEQKAIILSSVFYRSLNAV</sequence>
<reference evidence="2" key="1">
    <citation type="submission" date="2017-01" db="EMBL/GenBank/DDBJ databases">
        <authorList>
            <person name="Mah S.A."/>
            <person name="Swanson W.J."/>
            <person name="Moy G.W."/>
            <person name="Vacquier V.D."/>
        </authorList>
    </citation>
    <scope>NUCLEOTIDE SEQUENCE [LARGE SCALE GENOMIC DNA]</scope>
    <source>
        <strain evidence="2">COL-18-3</strain>
    </source>
</reference>
<evidence type="ECO:0000313" key="1">
    <source>
        <dbReference type="EMBL" id="OMH81967.1"/>
    </source>
</evidence>
<accession>A0A1R1PUY4</accession>
<organism evidence="2 3">
    <name type="scientific">Zancudomyces culisetae</name>
    <name type="common">Gut fungus</name>
    <name type="synonym">Smittium culisetae</name>
    <dbReference type="NCBI Taxonomy" id="1213189"/>
    <lineage>
        <taxon>Eukaryota</taxon>
        <taxon>Fungi</taxon>
        <taxon>Fungi incertae sedis</taxon>
        <taxon>Zoopagomycota</taxon>
        <taxon>Kickxellomycotina</taxon>
        <taxon>Harpellomycetes</taxon>
        <taxon>Harpellales</taxon>
        <taxon>Legeriomycetaceae</taxon>
        <taxon>Zancudomyces</taxon>
    </lineage>
</organism>
<keyword evidence="3" id="KW-1185">Reference proteome</keyword>
<comment type="caution">
    <text evidence="2">The sequence shown here is derived from an EMBL/GenBank/DDBJ whole genome shotgun (WGS) entry which is preliminary data.</text>
</comment>
<protein>
    <submittedName>
        <fullName evidence="2">Uncharacterized protein</fullName>
    </submittedName>
</protein>
<evidence type="ECO:0000313" key="3">
    <source>
        <dbReference type="Proteomes" id="UP000188320"/>
    </source>
</evidence>
<gene>
    <name evidence="2" type="ORF">AX774_g1688</name>
    <name evidence="1" type="ORF">AX774_g4564</name>
</gene>
<dbReference type="AlphaFoldDB" id="A0A1R1PUY4"/>
<evidence type="ECO:0000313" key="2">
    <source>
        <dbReference type="EMBL" id="OMH84781.1"/>
    </source>
</evidence>
<dbReference type="EMBL" id="LSSK01000768">
    <property type="protein sequence ID" value="OMH81967.1"/>
    <property type="molecule type" value="Genomic_DNA"/>
</dbReference>
<name>A0A1R1PUY4_ZANCU</name>
<dbReference type="EMBL" id="LSSK01000149">
    <property type="protein sequence ID" value="OMH84781.1"/>
    <property type="molecule type" value="Genomic_DNA"/>
</dbReference>
<dbReference type="Proteomes" id="UP000188320">
    <property type="component" value="Unassembled WGS sequence"/>
</dbReference>